<name>A0AAW1RWR8_9CHLO</name>
<evidence type="ECO:0008006" key="10">
    <source>
        <dbReference type="Google" id="ProtNLM"/>
    </source>
</evidence>
<proteinExistence type="predicted"/>
<dbReference type="InterPro" id="IPR001650">
    <property type="entry name" value="Helicase_C-like"/>
</dbReference>
<evidence type="ECO:0000259" key="6">
    <source>
        <dbReference type="PROSITE" id="PS51192"/>
    </source>
</evidence>
<dbReference type="GO" id="GO:0005524">
    <property type="term" value="F:ATP binding"/>
    <property type="evidence" value="ECO:0007669"/>
    <property type="project" value="UniProtKB-KW"/>
</dbReference>
<dbReference type="InterPro" id="IPR044742">
    <property type="entry name" value="DEAD/DEAH_RhlB"/>
</dbReference>
<dbReference type="Pfam" id="PF00270">
    <property type="entry name" value="DEAD"/>
    <property type="match status" value="1"/>
</dbReference>
<keyword evidence="4" id="KW-0067">ATP-binding</keyword>
<dbReference type="GO" id="GO:0004386">
    <property type="term" value="F:helicase activity"/>
    <property type="evidence" value="ECO:0007669"/>
    <property type="project" value="UniProtKB-KW"/>
</dbReference>
<evidence type="ECO:0000256" key="1">
    <source>
        <dbReference type="ARBA" id="ARBA00022741"/>
    </source>
</evidence>
<dbReference type="PANTHER" id="PTHR47960">
    <property type="entry name" value="DEAD-BOX ATP-DEPENDENT RNA HELICASE 50"/>
    <property type="match status" value="1"/>
</dbReference>
<dbReference type="SUPFAM" id="SSF52540">
    <property type="entry name" value="P-loop containing nucleoside triphosphate hydrolases"/>
    <property type="match status" value="1"/>
</dbReference>
<dbReference type="PROSITE" id="PS51194">
    <property type="entry name" value="HELICASE_CTER"/>
    <property type="match status" value="1"/>
</dbReference>
<evidence type="ECO:0000313" key="8">
    <source>
        <dbReference type="EMBL" id="KAK9838223.1"/>
    </source>
</evidence>
<reference evidence="8 9" key="1">
    <citation type="journal article" date="2024" name="Nat. Commun.">
        <title>Phylogenomics reveals the evolutionary origins of lichenization in chlorophyte algae.</title>
        <authorList>
            <person name="Puginier C."/>
            <person name="Libourel C."/>
            <person name="Otte J."/>
            <person name="Skaloud P."/>
            <person name="Haon M."/>
            <person name="Grisel S."/>
            <person name="Petersen M."/>
            <person name="Berrin J.G."/>
            <person name="Delaux P.M."/>
            <person name="Dal Grande F."/>
            <person name="Keller J."/>
        </authorList>
    </citation>
    <scope>NUCLEOTIDE SEQUENCE [LARGE SCALE GENOMIC DNA]</scope>
    <source>
        <strain evidence="8 9">SAG 2523</strain>
    </source>
</reference>
<comment type="caution">
    <text evidence="8">The sequence shown here is derived from an EMBL/GenBank/DDBJ whole genome shotgun (WGS) entry which is preliminary data.</text>
</comment>
<dbReference type="InterPro" id="IPR011545">
    <property type="entry name" value="DEAD/DEAH_box_helicase_dom"/>
</dbReference>
<dbReference type="SMART" id="SM00490">
    <property type="entry name" value="HELICc"/>
    <property type="match status" value="1"/>
</dbReference>
<accession>A0AAW1RWR8</accession>
<dbReference type="AlphaFoldDB" id="A0AAW1RWR8"/>
<sequence length="544" mass="58994">MQQLNLQTLWPALLDHCHALQERPQLPNNNQCFQAVTHKAASAKPITRCHARRKAAWNGQAARPAELEAKEAGRMPIPSGAEIGSLAGAHQSNRHCKSQRRSLQGGRTYSEGRSEQSEDGGLRGGRAAQEERPSKWVKDGASPESIAALADLGITRPSHIQVEAYRALLRSKAQHVLLADQAGSGKTLAYLMPILQQIRAAEKAAKQQISTPKQPKAVIIAPTTELCVQILGLAKAIAQTMPFRSVAATGGRPLKTQREALAQGTDVLIGTPGRLRELLNKGDLSLDSCRTIVLDEADLLLGSAGSTEGMFAEQVAPLQAAAPVSSRFVLVTATLPTHTFEQLQQDFPGITAAIGPNLHRTSLGAAIQLVDCSGGDAINEDTGIARKTDALQQLLDERSDTRTLVFCNKIENCRRAENALKRWQPKAGDRVKVLPYHKAVSAEQQRSNLLAFMAGSENQQRIVLIATDRFSRGIDTSHVGHVVLFDFPRDPSEYIRRVGRTARGAAGTGQSSILVLGRQVQLAQQIVERNNNGMRVHRAPQLED</sequence>
<evidence type="ECO:0000256" key="5">
    <source>
        <dbReference type="SAM" id="MobiDB-lite"/>
    </source>
</evidence>
<dbReference type="CDD" id="cd18787">
    <property type="entry name" value="SF2_C_DEAD"/>
    <property type="match status" value="1"/>
</dbReference>
<dbReference type="EMBL" id="JALJOV010001926">
    <property type="protein sequence ID" value="KAK9838223.1"/>
    <property type="molecule type" value="Genomic_DNA"/>
</dbReference>
<keyword evidence="2" id="KW-0378">Hydrolase</keyword>
<dbReference type="Proteomes" id="UP001485043">
    <property type="component" value="Unassembled WGS sequence"/>
</dbReference>
<feature type="compositionally biased region" description="Basic and acidic residues" evidence="5">
    <location>
        <begin position="128"/>
        <end position="138"/>
    </location>
</feature>
<feature type="domain" description="Helicase ATP-binding" evidence="6">
    <location>
        <begin position="167"/>
        <end position="353"/>
    </location>
</feature>
<dbReference type="InterPro" id="IPR027417">
    <property type="entry name" value="P-loop_NTPase"/>
</dbReference>
<organism evidence="8 9">
    <name type="scientific">Apatococcus fuscideae</name>
    <dbReference type="NCBI Taxonomy" id="2026836"/>
    <lineage>
        <taxon>Eukaryota</taxon>
        <taxon>Viridiplantae</taxon>
        <taxon>Chlorophyta</taxon>
        <taxon>core chlorophytes</taxon>
        <taxon>Trebouxiophyceae</taxon>
        <taxon>Chlorellales</taxon>
        <taxon>Chlorellaceae</taxon>
        <taxon>Apatococcus</taxon>
    </lineage>
</organism>
<evidence type="ECO:0000256" key="3">
    <source>
        <dbReference type="ARBA" id="ARBA00022806"/>
    </source>
</evidence>
<dbReference type="SMART" id="SM00487">
    <property type="entry name" value="DEXDc"/>
    <property type="match status" value="1"/>
</dbReference>
<protein>
    <recommendedName>
        <fullName evidence="10">P-loop containing nucleoside triphosphate hydrolase protein</fullName>
    </recommendedName>
</protein>
<feature type="region of interest" description="Disordered" evidence="5">
    <location>
        <begin position="76"/>
        <end position="140"/>
    </location>
</feature>
<feature type="domain" description="Helicase C-terminal" evidence="7">
    <location>
        <begin position="390"/>
        <end position="544"/>
    </location>
</feature>
<keyword evidence="3" id="KW-0347">Helicase</keyword>
<evidence type="ECO:0000256" key="4">
    <source>
        <dbReference type="ARBA" id="ARBA00022840"/>
    </source>
</evidence>
<dbReference type="Pfam" id="PF00271">
    <property type="entry name" value="Helicase_C"/>
    <property type="match status" value="1"/>
</dbReference>
<dbReference type="GO" id="GO:0003676">
    <property type="term" value="F:nucleic acid binding"/>
    <property type="evidence" value="ECO:0007669"/>
    <property type="project" value="InterPro"/>
</dbReference>
<gene>
    <name evidence="8" type="ORF">WJX84_007751</name>
</gene>
<evidence type="ECO:0000313" key="9">
    <source>
        <dbReference type="Proteomes" id="UP001485043"/>
    </source>
</evidence>
<evidence type="ECO:0000256" key="2">
    <source>
        <dbReference type="ARBA" id="ARBA00022801"/>
    </source>
</evidence>
<keyword evidence="1" id="KW-0547">Nucleotide-binding</keyword>
<dbReference type="InterPro" id="IPR014001">
    <property type="entry name" value="Helicase_ATP-bd"/>
</dbReference>
<keyword evidence="9" id="KW-1185">Reference proteome</keyword>
<dbReference type="CDD" id="cd00268">
    <property type="entry name" value="DEADc"/>
    <property type="match status" value="1"/>
</dbReference>
<evidence type="ECO:0000259" key="7">
    <source>
        <dbReference type="PROSITE" id="PS51194"/>
    </source>
</evidence>
<dbReference type="GO" id="GO:0016787">
    <property type="term" value="F:hydrolase activity"/>
    <property type="evidence" value="ECO:0007669"/>
    <property type="project" value="UniProtKB-KW"/>
</dbReference>
<dbReference type="Gene3D" id="3.40.50.300">
    <property type="entry name" value="P-loop containing nucleotide triphosphate hydrolases"/>
    <property type="match status" value="2"/>
</dbReference>
<dbReference type="PROSITE" id="PS51192">
    <property type="entry name" value="HELICASE_ATP_BIND_1"/>
    <property type="match status" value="1"/>
</dbReference>